<sequence length="396" mass="43547">MGFILRMGTIMQVGNVRRTQPANRNGSLIAVRSNHSFHPCKIARSFLTTLSLIVVTSSSVLAEDDPKERTNLPEPVVINTVLFESVGKPLTASVDLGSVQPGHPNNFVVKLTNGLQRRISYSRIDSTCACQSFSPTKGSVAPGKILELAFSLNIPSHPRGQLQYGVAELMMANGQPAGRIEFKYSFPTYIGFKTDMLLAEHSESEQVVRVPISLNLGESVDVSNHQFLIDEIQIKRQLVAKNGFIEFAPQDLNAAHRRLDIQLVKSTDETSEPIDELSLVISRKNDIEISPKVVRLSLDGARKRLVGSCFIKAAASREMPSVAASFQLGQRSTTLKCSKLSKSIGKISFSLPPMNFGKYTGRSVVAQLHAVAGDNAIEQKIWIVFPRFNVPKESFR</sequence>
<proteinExistence type="predicted"/>
<gene>
    <name evidence="1" type="ORF">SAMN06265222_12336</name>
</gene>
<evidence type="ECO:0000313" key="1">
    <source>
        <dbReference type="EMBL" id="SMP77443.1"/>
    </source>
</evidence>
<keyword evidence="2" id="KW-1185">Reference proteome</keyword>
<dbReference type="EMBL" id="FXUG01000023">
    <property type="protein sequence ID" value="SMP77443.1"/>
    <property type="molecule type" value="Genomic_DNA"/>
</dbReference>
<name>A0ABY1QPP9_9BACT</name>
<reference evidence="1 2" key="1">
    <citation type="submission" date="2017-05" db="EMBL/GenBank/DDBJ databases">
        <authorList>
            <person name="Varghese N."/>
            <person name="Submissions S."/>
        </authorList>
    </citation>
    <scope>NUCLEOTIDE SEQUENCE [LARGE SCALE GENOMIC DNA]</scope>
    <source>
        <strain evidence="1 2">DSM 25457</strain>
    </source>
</reference>
<organism evidence="1 2">
    <name type="scientific">Neorhodopirellula lusitana</name>
    <dbReference type="NCBI Taxonomy" id="445327"/>
    <lineage>
        <taxon>Bacteria</taxon>
        <taxon>Pseudomonadati</taxon>
        <taxon>Planctomycetota</taxon>
        <taxon>Planctomycetia</taxon>
        <taxon>Pirellulales</taxon>
        <taxon>Pirellulaceae</taxon>
        <taxon>Neorhodopirellula</taxon>
    </lineage>
</organism>
<comment type="caution">
    <text evidence="1">The sequence shown here is derived from an EMBL/GenBank/DDBJ whole genome shotgun (WGS) entry which is preliminary data.</text>
</comment>
<evidence type="ECO:0000313" key="2">
    <source>
        <dbReference type="Proteomes" id="UP001158067"/>
    </source>
</evidence>
<evidence type="ECO:0008006" key="3">
    <source>
        <dbReference type="Google" id="ProtNLM"/>
    </source>
</evidence>
<dbReference type="Proteomes" id="UP001158067">
    <property type="component" value="Unassembled WGS sequence"/>
</dbReference>
<protein>
    <recommendedName>
        <fullName evidence="3">DUF1573 domain-containing protein</fullName>
    </recommendedName>
</protein>
<accession>A0ABY1QPP9</accession>